<evidence type="ECO:0000313" key="11">
    <source>
        <dbReference type="EMBL" id="SES38882.1"/>
    </source>
</evidence>
<dbReference type="InterPro" id="IPR001048">
    <property type="entry name" value="Asp/Glu/Uridylate_kinase"/>
</dbReference>
<dbReference type="GO" id="GO:0005829">
    <property type="term" value="C:cytosol"/>
    <property type="evidence" value="ECO:0007669"/>
    <property type="project" value="TreeGrafter"/>
</dbReference>
<dbReference type="PANTHER" id="PTHR30409">
    <property type="entry name" value="CARBAMATE KINASE"/>
    <property type="match status" value="1"/>
</dbReference>
<organism evidence="11 12">
    <name type="scientific">Salipaludibacillus aurantiacus</name>
    <dbReference type="NCBI Taxonomy" id="1601833"/>
    <lineage>
        <taxon>Bacteria</taxon>
        <taxon>Bacillati</taxon>
        <taxon>Bacillota</taxon>
        <taxon>Bacilli</taxon>
        <taxon>Bacillales</taxon>
        <taxon>Bacillaceae</taxon>
    </lineage>
</organism>
<reference evidence="12" key="1">
    <citation type="submission" date="2016-10" db="EMBL/GenBank/DDBJ databases">
        <authorList>
            <person name="Varghese N."/>
            <person name="Submissions S."/>
        </authorList>
    </citation>
    <scope>NUCLEOTIDE SEQUENCE [LARGE SCALE GENOMIC DNA]</scope>
    <source>
        <strain evidence="12">S9</strain>
    </source>
</reference>
<evidence type="ECO:0000256" key="9">
    <source>
        <dbReference type="PIRNR" id="PIRNR000723"/>
    </source>
</evidence>
<dbReference type="InterPro" id="IPR003964">
    <property type="entry name" value="Carb_kinase"/>
</dbReference>
<dbReference type="InterPro" id="IPR036393">
    <property type="entry name" value="AceGlu_kinase-like_sf"/>
</dbReference>
<dbReference type="SUPFAM" id="SSF53633">
    <property type="entry name" value="Carbamate kinase-like"/>
    <property type="match status" value="1"/>
</dbReference>
<keyword evidence="4" id="KW-0056">Arginine metabolism</keyword>
<keyword evidence="12" id="KW-1185">Reference proteome</keyword>
<feature type="domain" description="Aspartate/glutamate/uridylate kinase" evidence="10">
    <location>
        <begin position="6"/>
        <end position="296"/>
    </location>
</feature>
<dbReference type="Proteomes" id="UP000198571">
    <property type="component" value="Unassembled WGS sequence"/>
</dbReference>
<evidence type="ECO:0000313" key="12">
    <source>
        <dbReference type="Proteomes" id="UP000198571"/>
    </source>
</evidence>
<dbReference type="EMBL" id="FOGT01000021">
    <property type="protein sequence ID" value="SES38882.1"/>
    <property type="molecule type" value="Genomic_DNA"/>
</dbReference>
<dbReference type="Pfam" id="PF00696">
    <property type="entry name" value="AA_kinase"/>
    <property type="match status" value="1"/>
</dbReference>
<evidence type="ECO:0000256" key="6">
    <source>
        <dbReference type="ARBA" id="ARBA00022777"/>
    </source>
</evidence>
<comment type="catalytic activity">
    <reaction evidence="7">
        <text>hydrogencarbonate + NH4(+) + ATP = carbamoyl phosphate + ADP + H2O + H(+)</text>
        <dbReference type="Rhea" id="RHEA:10152"/>
        <dbReference type="ChEBI" id="CHEBI:15377"/>
        <dbReference type="ChEBI" id="CHEBI:15378"/>
        <dbReference type="ChEBI" id="CHEBI:17544"/>
        <dbReference type="ChEBI" id="CHEBI:28938"/>
        <dbReference type="ChEBI" id="CHEBI:30616"/>
        <dbReference type="ChEBI" id="CHEBI:58228"/>
        <dbReference type="ChEBI" id="CHEBI:456216"/>
        <dbReference type="EC" id="2.7.2.2"/>
    </reaction>
</comment>
<evidence type="ECO:0000256" key="7">
    <source>
        <dbReference type="ARBA" id="ARBA00048467"/>
    </source>
</evidence>
<keyword evidence="6 9" id="KW-0418">Kinase</keyword>
<dbReference type="UniPathway" id="UPA00996">
    <property type="reaction ID" value="UER00366"/>
</dbReference>
<sequence length="324" mass="34610">MMNTSRIVVALGGNAIQSGDATAASQQKALKSTAKQLTSLVEAGHEVVLSHGNGPQVGNVLIQQAEADSLATPAMPLDTCGAMTQGMIGYWMQNAFTDVFFERNINKGVVTVVTRVLVDEKDPSFQNPTKPIGPFYTEEEVIARQASDPDAHYKEDAGRGWRRAVASPRPKAVLEASAIQELLSAGELVISGGGGGVPVILKNGRLQGVEAVIDKDFASEMIAEMVDADILMILTAVDQVSLNFNSPDEIKLKEMTIQDCEDYINNGHFAPGSMLPKIEAATAFVRSKPGRKAIIASLHDIDLALQGHSGTLIYDAKDVVTPIR</sequence>
<dbReference type="PANTHER" id="PTHR30409:SF1">
    <property type="entry name" value="CARBAMATE KINASE-RELATED"/>
    <property type="match status" value="1"/>
</dbReference>
<proteinExistence type="inferred from homology"/>
<dbReference type="CDD" id="cd04235">
    <property type="entry name" value="AAK_CK"/>
    <property type="match status" value="1"/>
</dbReference>
<dbReference type="GO" id="GO:0019546">
    <property type="term" value="P:L-arginine deiminase pathway"/>
    <property type="evidence" value="ECO:0007669"/>
    <property type="project" value="TreeGrafter"/>
</dbReference>
<protein>
    <recommendedName>
        <fullName evidence="3 8">Carbamate kinase</fullName>
    </recommendedName>
</protein>
<dbReference type="STRING" id="1601833.SAMN05518684_12153"/>
<accession>A0A1H9WY92</accession>
<dbReference type="PRINTS" id="PR01469">
    <property type="entry name" value="CARBMTKINASE"/>
</dbReference>
<evidence type="ECO:0000256" key="3">
    <source>
        <dbReference type="ARBA" id="ARBA00013070"/>
    </source>
</evidence>
<comment type="pathway">
    <text evidence="1">Metabolic intermediate metabolism; carbamoyl phosphate degradation; CO(2) and NH(3) from carbamoyl phosphate: step 1/1.</text>
</comment>
<keyword evidence="5 9" id="KW-0808">Transferase</keyword>
<comment type="similarity">
    <text evidence="2 9">Belongs to the carbamate kinase family.</text>
</comment>
<dbReference type="FunFam" id="3.40.1160.10:FF:000007">
    <property type="entry name" value="Carbamate kinase"/>
    <property type="match status" value="1"/>
</dbReference>
<evidence type="ECO:0000259" key="10">
    <source>
        <dbReference type="Pfam" id="PF00696"/>
    </source>
</evidence>
<evidence type="ECO:0000256" key="8">
    <source>
        <dbReference type="NCBIfam" id="TIGR00746"/>
    </source>
</evidence>
<dbReference type="AlphaFoldDB" id="A0A1H9WY92"/>
<dbReference type="NCBIfam" id="NF009007">
    <property type="entry name" value="PRK12352.1"/>
    <property type="match status" value="1"/>
</dbReference>
<gene>
    <name evidence="11" type="ORF">SAMN05518684_12153</name>
</gene>
<dbReference type="Gene3D" id="3.40.1160.10">
    <property type="entry name" value="Acetylglutamate kinase-like"/>
    <property type="match status" value="1"/>
</dbReference>
<name>A0A1H9WY92_9BACI</name>
<dbReference type="PIRSF" id="PIRSF000723">
    <property type="entry name" value="Carbamate_kin"/>
    <property type="match status" value="1"/>
</dbReference>
<dbReference type="GO" id="GO:0008804">
    <property type="term" value="F:carbamate kinase activity"/>
    <property type="evidence" value="ECO:0007669"/>
    <property type="project" value="UniProtKB-UniRule"/>
</dbReference>
<evidence type="ECO:0000256" key="1">
    <source>
        <dbReference type="ARBA" id="ARBA00005118"/>
    </source>
</evidence>
<evidence type="ECO:0000256" key="5">
    <source>
        <dbReference type="ARBA" id="ARBA00022679"/>
    </source>
</evidence>
<evidence type="ECO:0000256" key="2">
    <source>
        <dbReference type="ARBA" id="ARBA00011066"/>
    </source>
</evidence>
<dbReference type="NCBIfam" id="TIGR00746">
    <property type="entry name" value="arcC"/>
    <property type="match status" value="1"/>
</dbReference>
<evidence type="ECO:0000256" key="4">
    <source>
        <dbReference type="ARBA" id="ARBA00022503"/>
    </source>
</evidence>